<evidence type="ECO:0000256" key="1">
    <source>
        <dbReference type="ARBA" id="ARBA00010638"/>
    </source>
</evidence>
<dbReference type="eggNOG" id="COG0212">
    <property type="taxonomic scope" value="Bacteria"/>
</dbReference>
<evidence type="ECO:0000256" key="3">
    <source>
        <dbReference type="ARBA" id="ARBA00022840"/>
    </source>
</evidence>
<keyword evidence="5" id="KW-0460">Magnesium</keyword>
<comment type="similarity">
    <text evidence="1 5">Belongs to the 5-formyltetrahydrofolate cyclo-ligase family.</text>
</comment>
<dbReference type="GO" id="GO:0009396">
    <property type="term" value="P:folic acid-containing compound biosynthetic process"/>
    <property type="evidence" value="ECO:0007669"/>
    <property type="project" value="TreeGrafter"/>
</dbReference>
<name>K4KLQ3_SIMAS</name>
<keyword evidence="7" id="KW-1185">Reference proteome</keyword>
<dbReference type="InterPro" id="IPR024185">
    <property type="entry name" value="FTHF_cligase-like_sf"/>
</dbReference>
<feature type="binding site" evidence="4">
    <location>
        <begin position="140"/>
        <end position="148"/>
    </location>
    <ligand>
        <name>ATP</name>
        <dbReference type="ChEBI" id="CHEBI:30616"/>
    </ligand>
</feature>
<dbReference type="GO" id="GO:0005524">
    <property type="term" value="F:ATP binding"/>
    <property type="evidence" value="ECO:0007669"/>
    <property type="project" value="UniProtKB-KW"/>
</dbReference>
<dbReference type="AlphaFoldDB" id="K4KLQ3"/>
<evidence type="ECO:0000256" key="4">
    <source>
        <dbReference type="PIRSR" id="PIRSR006806-1"/>
    </source>
</evidence>
<dbReference type="Pfam" id="PF01812">
    <property type="entry name" value="5-FTHF_cyc-lig"/>
    <property type="match status" value="1"/>
</dbReference>
<dbReference type="OrthoDB" id="9801938at2"/>
<comment type="cofactor">
    <cofactor evidence="5">
        <name>Mg(2+)</name>
        <dbReference type="ChEBI" id="CHEBI:18420"/>
    </cofactor>
</comment>
<dbReference type="GO" id="GO:0030272">
    <property type="term" value="F:5-formyltetrahydrofolate cyclo-ligase activity"/>
    <property type="evidence" value="ECO:0007669"/>
    <property type="project" value="UniProtKB-EC"/>
</dbReference>
<dbReference type="PANTHER" id="PTHR23407">
    <property type="entry name" value="ATPASE INHIBITOR/5-FORMYLTETRAHYDROFOLATE CYCLO-LIGASE"/>
    <property type="match status" value="1"/>
</dbReference>
<dbReference type="PANTHER" id="PTHR23407:SF1">
    <property type="entry name" value="5-FORMYLTETRAHYDROFOLATE CYCLO-LIGASE"/>
    <property type="match status" value="1"/>
</dbReference>
<gene>
    <name evidence="6" type="ordered locus">M5M_14150</name>
</gene>
<dbReference type="STRING" id="1117647.M5M_14150"/>
<dbReference type="Proteomes" id="UP000000466">
    <property type="component" value="Chromosome"/>
</dbReference>
<dbReference type="SUPFAM" id="SSF100950">
    <property type="entry name" value="NagB/RpiA/CoA transferase-like"/>
    <property type="match status" value="1"/>
</dbReference>
<dbReference type="GO" id="GO:0035999">
    <property type="term" value="P:tetrahydrofolate interconversion"/>
    <property type="evidence" value="ECO:0007669"/>
    <property type="project" value="TreeGrafter"/>
</dbReference>
<accession>K4KLQ3</accession>
<feature type="binding site" evidence="4">
    <location>
        <begin position="12"/>
        <end position="16"/>
    </location>
    <ligand>
        <name>ATP</name>
        <dbReference type="ChEBI" id="CHEBI:30616"/>
    </ligand>
</feature>
<evidence type="ECO:0000313" key="7">
    <source>
        <dbReference type="Proteomes" id="UP000000466"/>
    </source>
</evidence>
<keyword evidence="5" id="KW-0479">Metal-binding</keyword>
<dbReference type="InterPro" id="IPR037171">
    <property type="entry name" value="NagB/RpiA_transferase-like"/>
</dbReference>
<dbReference type="EMBL" id="CP003746">
    <property type="protein sequence ID" value="AFU99966.1"/>
    <property type="molecule type" value="Genomic_DNA"/>
</dbReference>
<evidence type="ECO:0000313" key="6">
    <source>
        <dbReference type="EMBL" id="AFU99966.1"/>
    </source>
</evidence>
<dbReference type="GO" id="GO:0046872">
    <property type="term" value="F:metal ion binding"/>
    <property type="evidence" value="ECO:0007669"/>
    <property type="project" value="UniProtKB-KW"/>
</dbReference>
<feature type="binding site" evidence="4">
    <location>
        <position position="63"/>
    </location>
    <ligand>
        <name>substrate</name>
    </ligand>
</feature>
<dbReference type="EC" id="6.3.3.2" evidence="5"/>
<evidence type="ECO:0000256" key="2">
    <source>
        <dbReference type="ARBA" id="ARBA00022741"/>
    </source>
</evidence>
<dbReference type="Gene3D" id="3.40.50.10420">
    <property type="entry name" value="NagB/RpiA/CoA transferase-like"/>
    <property type="match status" value="1"/>
</dbReference>
<keyword evidence="2 4" id="KW-0547">Nucleotide-binding</keyword>
<proteinExistence type="inferred from homology"/>
<evidence type="ECO:0000256" key="5">
    <source>
        <dbReference type="RuleBase" id="RU361279"/>
    </source>
</evidence>
<dbReference type="RefSeq" id="WP_015048119.1">
    <property type="nucleotide sequence ID" value="NC_018868.3"/>
</dbReference>
<dbReference type="InterPro" id="IPR002698">
    <property type="entry name" value="FTHF_cligase"/>
</dbReference>
<reference evidence="6 7" key="1">
    <citation type="journal article" date="2013" name="Genome Announc.">
        <title>Complete genome sequence of Simiduia agarivorans SA1(T), a marine bacterium able to degrade a variety of polysaccharides.</title>
        <authorList>
            <person name="Lin S.Y."/>
            <person name="Shieh W.Y."/>
            <person name="Chen J.S."/>
            <person name="Tang S.L."/>
        </authorList>
    </citation>
    <scope>NUCLEOTIDE SEQUENCE [LARGE SCALE GENOMIC DNA]</scope>
    <source>
        <strain evidence="7">DSM 21679 / JCM 13881 / BCRC 17597 / SA1</strain>
    </source>
</reference>
<dbReference type="PIRSF" id="PIRSF006806">
    <property type="entry name" value="FTHF_cligase"/>
    <property type="match status" value="1"/>
</dbReference>
<feature type="binding site" evidence="4">
    <location>
        <position position="58"/>
    </location>
    <ligand>
        <name>substrate</name>
    </ligand>
</feature>
<dbReference type="KEGG" id="saga:M5M_14150"/>
<comment type="catalytic activity">
    <reaction evidence="5">
        <text>(6S)-5-formyl-5,6,7,8-tetrahydrofolate + ATP = (6R)-5,10-methenyltetrahydrofolate + ADP + phosphate</text>
        <dbReference type="Rhea" id="RHEA:10488"/>
        <dbReference type="ChEBI" id="CHEBI:30616"/>
        <dbReference type="ChEBI" id="CHEBI:43474"/>
        <dbReference type="ChEBI" id="CHEBI:57455"/>
        <dbReference type="ChEBI" id="CHEBI:57457"/>
        <dbReference type="ChEBI" id="CHEBI:456216"/>
        <dbReference type="EC" id="6.3.3.2"/>
    </reaction>
</comment>
<dbReference type="HOGENOM" id="CLU_066245_0_0_6"/>
<sequence>MTAYSDQIHAQRQSLRRELRARRRALPQRQQKSAALALAEHLHKHLWFARAKHVAFYLPADGELDPRPLLNLALAAGKHCYLPVVQKNGRLHFRRYRPGTMLRANRFGIPEPTASAPQRQPWLLQLVLLPLVGFDLCGGRLGMGGGYYDRTFCHRPGHPRPQGKRIGLAHSCQQVVRLPVASWDVPLHAIATEARLHAV</sequence>
<keyword evidence="3 4" id="KW-0067">ATP-binding</keyword>
<organism evidence="6 7">
    <name type="scientific">Simiduia agarivorans (strain DSM 21679 / JCM 13881 / BCRC 17597 / SA1)</name>
    <dbReference type="NCBI Taxonomy" id="1117647"/>
    <lineage>
        <taxon>Bacteria</taxon>
        <taxon>Pseudomonadati</taxon>
        <taxon>Pseudomonadota</taxon>
        <taxon>Gammaproteobacteria</taxon>
        <taxon>Cellvibrionales</taxon>
        <taxon>Cellvibrionaceae</taxon>
        <taxon>Simiduia</taxon>
    </lineage>
</organism>
<dbReference type="NCBIfam" id="TIGR02727">
    <property type="entry name" value="MTHFS_bact"/>
    <property type="match status" value="1"/>
</dbReference>
<protein>
    <recommendedName>
        <fullName evidence="5">5-formyltetrahydrofolate cyclo-ligase</fullName>
        <ecNumber evidence="5">6.3.3.2</ecNumber>
    </recommendedName>
</protein>